<evidence type="ECO:0000313" key="4">
    <source>
        <dbReference type="Proteomes" id="UP001595478"/>
    </source>
</evidence>
<protein>
    <submittedName>
        <fullName evidence="3">Uncharacterized protein</fullName>
    </submittedName>
</protein>
<reference evidence="4" key="1">
    <citation type="journal article" date="2019" name="Int. J. Syst. Evol. Microbiol.">
        <title>The Global Catalogue of Microorganisms (GCM) 10K type strain sequencing project: providing services to taxonomists for standard genome sequencing and annotation.</title>
        <authorList>
            <consortium name="The Broad Institute Genomics Platform"/>
            <consortium name="The Broad Institute Genome Sequencing Center for Infectious Disease"/>
            <person name="Wu L."/>
            <person name="Ma J."/>
        </authorList>
    </citation>
    <scope>NUCLEOTIDE SEQUENCE [LARGE SCALE GENOMIC DNA]</scope>
    <source>
        <strain evidence="4">KCTC 52473</strain>
    </source>
</reference>
<gene>
    <name evidence="3" type="ORF">ACFOHL_01490</name>
</gene>
<dbReference type="RefSeq" id="WP_376918425.1">
    <property type="nucleotide sequence ID" value="NZ_JBHRSW010000004.1"/>
</dbReference>
<name>A0ABV7FLN4_9ALTE</name>
<feature type="signal peptide" evidence="2">
    <location>
        <begin position="1"/>
        <end position="22"/>
    </location>
</feature>
<dbReference type="EMBL" id="JBHRSW010000004">
    <property type="protein sequence ID" value="MFC3120286.1"/>
    <property type="molecule type" value="Genomic_DNA"/>
</dbReference>
<dbReference type="Proteomes" id="UP001595478">
    <property type="component" value="Unassembled WGS sequence"/>
</dbReference>
<keyword evidence="4" id="KW-1185">Reference proteome</keyword>
<evidence type="ECO:0000313" key="3">
    <source>
        <dbReference type="EMBL" id="MFC3120286.1"/>
    </source>
</evidence>
<feature type="coiled-coil region" evidence="1">
    <location>
        <begin position="128"/>
        <end position="215"/>
    </location>
</feature>
<accession>A0ABV7FLN4</accession>
<feature type="chain" id="PRO_5045455548" evidence="2">
    <location>
        <begin position="23"/>
        <end position="308"/>
    </location>
</feature>
<evidence type="ECO:0000256" key="2">
    <source>
        <dbReference type="SAM" id="SignalP"/>
    </source>
</evidence>
<proteinExistence type="predicted"/>
<keyword evidence="2" id="KW-0732">Signal</keyword>
<keyword evidence="1" id="KW-0175">Coiled coil</keyword>
<organism evidence="3 4">
    <name type="scientific">Agaribacter flavus</name>
    <dbReference type="NCBI Taxonomy" id="1902781"/>
    <lineage>
        <taxon>Bacteria</taxon>
        <taxon>Pseudomonadati</taxon>
        <taxon>Pseudomonadota</taxon>
        <taxon>Gammaproteobacteria</taxon>
        <taxon>Alteromonadales</taxon>
        <taxon>Alteromonadaceae</taxon>
        <taxon>Agaribacter</taxon>
    </lineage>
</organism>
<comment type="caution">
    <text evidence="3">The sequence shown here is derived from an EMBL/GenBank/DDBJ whole genome shotgun (WGS) entry which is preliminary data.</text>
</comment>
<evidence type="ECO:0000256" key="1">
    <source>
        <dbReference type="SAM" id="Coils"/>
    </source>
</evidence>
<sequence>MIRALTLSSLLSLAAINQAVSADLERLDNELEIMSGIIHTSLKQESDPKGVRYRSIDASYLAKQGVVFKINTTGSSFIFSDGLTERFIEFFPEGINTPIFSINTNGGEDFSFEVKTDVDWNEVTADAMIEIEEGMHELSEHLRELKNESRELAWESREYERELRDLRFRQRAADRNAKAELDTETKALEKAIAKVKEKEAQIKARAEKIATVKKEQVTKQKEAREKAYKSFLVSFEDRVSQALCSFGGGLKALPNDEHITFVLQNFSLDSAKKNKDRVYVFSNEQVKRCVQSKIKADTLLSKAEVYEF</sequence>